<protein>
    <submittedName>
        <fullName evidence="1">Uncharacterized protein</fullName>
    </submittedName>
</protein>
<reference evidence="1 2" key="1">
    <citation type="submission" date="2011-10" db="EMBL/GenBank/DDBJ databases">
        <authorList>
            <person name="Quillaguamn J."/>
            <person name="Guzmn D."/>
            <person name="Balderrama-Subieta A."/>
            <person name="Cardona-Ortuo C."/>
            <person name="Guevara-Martnez M."/>
            <person name="Callisaya-Quispe N."/>
        </authorList>
    </citation>
    <scope>NUCLEOTIDE SEQUENCE [LARGE SCALE GENOMIC DNA]</scope>
    <source>
        <strain evidence="1 2">LC1</strain>
    </source>
</reference>
<proteinExistence type="predicted"/>
<gene>
    <name evidence="1" type="ORF">KUC_3111</name>
</gene>
<dbReference type="AlphaFoldDB" id="A0A7U9GG53"/>
<accession>A0A7U9GG53</accession>
<evidence type="ECO:0000313" key="1">
    <source>
        <dbReference type="EMBL" id="EHJ91560.1"/>
    </source>
</evidence>
<name>A0A7U9GG53_9GAMM</name>
<evidence type="ECO:0000313" key="2">
    <source>
        <dbReference type="Proteomes" id="UP000005756"/>
    </source>
</evidence>
<organism evidence="1 2">
    <name type="scientific">Vreelandella boliviensis LC1</name>
    <dbReference type="NCBI Taxonomy" id="1072583"/>
    <lineage>
        <taxon>Bacteria</taxon>
        <taxon>Pseudomonadati</taxon>
        <taxon>Pseudomonadota</taxon>
        <taxon>Gammaproteobacteria</taxon>
        <taxon>Oceanospirillales</taxon>
        <taxon>Halomonadaceae</taxon>
        <taxon>Vreelandella</taxon>
    </lineage>
</organism>
<dbReference type="Proteomes" id="UP000005756">
    <property type="component" value="Unassembled WGS sequence"/>
</dbReference>
<sequence length="47" mass="5278">MHDDQRAFFADPFATLVATLFTTHYPVVFSGRTGAWLCLLSRSAEDD</sequence>
<dbReference type="EMBL" id="JH393259">
    <property type="protein sequence ID" value="EHJ91560.1"/>
    <property type="molecule type" value="Genomic_DNA"/>
</dbReference>